<dbReference type="Gene3D" id="2.30.22.10">
    <property type="entry name" value="Head domain of nucleotide exchange factor GrpE"/>
    <property type="match status" value="1"/>
</dbReference>
<sequence length="165" mass="19075">MIDNSNQPSSNLEYCLTPEQREELLSQVGNLLKEKLELKQELQKQVNTANSEKEQLFLEVLELFDGLESLITYLNENPDPDPRFIKRLPKSLGTLQKKLLTILKRREVTPIDHSSSVPDYQVCQVVDREPRDDLEDNTITKVVRQGFWLNSKVLRPLEVITSKAE</sequence>
<dbReference type="RefSeq" id="WP_146295948.1">
    <property type="nucleotide sequence ID" value="NZ_CP042326.1"/>
</dbReference>
<dbReference type="InterPro" id="IPR009012">
    <property type="entry name" value="GrpE_head"/>
</dbReference>
<dbReference type="SUPFAM" id="SSF51064">
    <property type="entry name" value="Head domain of nucleotide exchange factor GrpE"/>
    <property type="match status" value="1"/>
</dbReference>
<dbReference type="GO" id="GO:0042803">
    <property type="term" value="F:protein homodimerization activity"/>
    <property type="evidence" value="ECO:0007669"/>
    <property type="project" value="InterPro"/>
</dbReference>
<dbReference type="OrthoDB" id="574583at2"/>
<dbReference type="GO" id="GO:0051087">
    <property type="term" value="F:protein-folding chaperone binding"/>
    <property type="evidence" value="ECO:0007669"/>
    <property type="project" value="InterPro"/>
</dbReference>
<dbReference type="InterPro" id="IPR000740">
    <property type="entry name" value="GrpE"/>
</dbReference>
<dbReference type="GO" id="GO:0000774">
    <property type="term" value="F:adenyl-nucleotide exchange factor activity"/>
    <property type="evidence" value="ECO:0007669"/>
    <property type="project" value="InterPro"/>
</dbReference>
<protein>
    <submittedName>
        <fullName evidence="3">Nucleotide exchange factor GrpE</fullName>
    </submittedName>
</protein>
<name>A0A5B8NQ31_9CHRO</name>
<dbReference type="EMBL" id="CP042326">
    <property type="protein sequence ID" value="QDZ40265.1"/>
    <property type="molecule type" value="Genomic_DNA"/>
</dbReference>
<reference evidence="3" key="1">
    <citation type="submission" date="2019-08" db="EMBL/GenBank/DDBJ databases">
        <title>Carotenoids and Carotenoid Binding Proteins in the Halophilic Cyanobacterium Euhalothece sp. ZM00.</title>
        <authorList>
            <person name="Cho S.M."/>
            <person name="Song J.Y."/>
            <person name="Park Y.-I."/>
        </authorList>
    </citation>
    <scope>NUCLEOTIDE SEQUENCE [LARGE SCALE GENOMIC DNA]</scope>
    <source>
        <strain evidence="3">Z-M001</strain>
    </source>
</reference>
<evidence type="ECO:0000313" key="4">
    <source>
        <dbReference type="Proteomes" id="UP000318453"/>
    </source>
</evidence>
<proteinExistence type="predicted"/>
<dbReference type="Proteomes" id="UP000318453">
    <property type="component" value="Chromosome"/>
</dbReference>
<keyword evidence="2" id="KW-0175">Coiled coil</keyword>
<keyword evidence="1" id="KW-0143">Chaperone</keyword>
<organism evidence="3 4">
    <name type="scientific">Euhalothece natronophila Z-M001</name>
    <dbReference type="NCBI Taxonomy" id="522448"/>
    <lineage>
        <taxon>Bacteria</taxon>
        <taxon>Bacillati</taxon>
        <taxon>Cyanobacteriota</taxon>
        <taxon>Cyanophyceae</taxon>
        <taxon>Oscillatoriophycideae</taxon>
        <taxon>Chroococcales</taxon>
        <taxon>Halothecacae</taxon>
        <taxon>Halothece cluster</taxon>
        <taxon>Euhalothece</taxon>
    </lineage>
</organism>
<accession>A0A5B8NQ31</accession>
<dbReference type="KEGG" id="enn:FRE64_10060"/>
<evidence type="ECO:0000313" key="3">
    <source>
        <dbReference type="EMBL" id="QDZ40265.1"/>
    </source>
</evidence>
<evidence type="ECO:0000256" key="2">
    <source>
        <dbReference type="SAM" id="Coils"/>
    </source>
</evidence>
<gene>
    <name evidence="3" type="primary">grpE</name>
    <name evidence="3" type="ORF">FRE64_10060</name>
</gene>
<feature type="coiled-coil region" evidence="2">
    <location>
        <begin position="21"/>
        <end position="59"/>
    </location>
</feature>
<dbReference type="Pfam" id="PF01025">
    <property type="entry name" value="GrpE"/>
    <property type="match status" value="1"/>
</dbReference>
<dbReference type="AlphaFoldDB" id="A0A5B8NQ31"/>
<evidence type="ECO:0000256" key="1">
    <source>
        <dbReference type="ARBA" id="ARBA00023186"/>
    </source>
</evidence>
<dbReference type="GO" id="GO:0006457">
    <property type="term" value="P:protein folding"/>
    <property type="evidence" value="ECO:0007669"/>
    <property type="project" value="InterPro"/>
</dbReference>
<keyword evidence="4" id="KW-1185">Reference proteome</keyword>